<accession>A0A835SMJ5</accession>
<dbReference type="AlphaFoldDB" id="A0A835SMJ5"/>
<feature type="domain" description="Protein kinase" evidence="1">
    <location>
        <begin position="343"/>
        <end position="682"/>
    </location>
</feature>
<dbReference type="PROSITE" id="PS00109">
    <property type="entry name" value="PROTEIN_KINASE_TYR"/>
    <property type="match status" value="1"/>
</dbReference>
<comment type="caution">
    <text evidence="2">The sequence shown here is derived from an EMBL/GenBank/DDBJ whole genome shotgun (WGS) entry which is preliminary data.</text>
</comment>
<dbReference type="EMBL" id="JAEHOC010000060">
    <property type="protein sequence ID" value="KAG2424999.1"/>
    <property type="molecule type" value="Genomic_DNA"/>
</dbReference>
<proteinExistence type="predicted"/>
<dbReference type="InterPro" id="IPR000719">
    <property type="entry name" value="Prot_kinase_dom"/>
</dbReference>
<dbReference type="PROSITE" id="PS50011">
    <property type="entry name" value="PROTEIN_KINASE_DOM"/>
    <property type="match status" value="1"/>
</dbReference>
<protein>
    <recommendedName>
        <fullName evidence="1">Protein kinase domain-containing protein</fullName>
    </recommendedName>
</protein>
<organism evidence="2 3">
    <name type="scientific">Chlamydomonas incerta</name>
    <dbReference type="NCBI Taxonomy" id="51695"/>
    <lineage>
        <taxon>Eukaryota</taxon>
        <taxon>Viridiplantae</taxon>
        <taxon>Chlorophyta</taxon>
        <taxon>core chlorophytes</taxon>
        <taxon>Chlorophyceae</taxon>
        <taxon>CS clade</taxon>
        <taxon>Chlamydomonadales</taxon>
        <taxon>Chlamydomonadaceae</taxon>
        <taxon>Chlamydomonas</taxon>
    </lineage>
</organism>
<keyword evidence="3" id="KW-1185">Reference proteome</keyword>
<dbReference type="GO" id="GO:0005524">
    <property type="term" value="F:ATP binding"/>
    <property type="evidence" value="ECO:0007669"/>
    <property type="project" value="InterPro"/>
</dbReference>
<dbReference type="InterPro" id="IPR012295">
    <property type="entry name" value="TBP_dom_sf"/>
</dbReference>
<dbReference type="InterPro" id="IPR008266">
    <property type="entry name" value="Tyr_kinase_AS"/>
</dbReference>
<dbReference type="InterPro" id="IPR011009">
    <property type="entry name" value="Kinase-like_dom_sf"/>
</dbReference>
<dbReference type="Gene3D" id="3.30.310.10">
    <property type="entry name" value="TATA-Binding Protein"/>
    <property type="match status" value="2"/>
</dbReference>
<evidence type="ECO:0000313" key="3">
    <source>
        <dbReference type="Proteomes" id="UP000650467"/>
    </source>
</evidence>
<dbReference type="GO" id="GO:0004672">
    <property type="term" value="F:protein kinase activity"/>
    <property type="evidence" value="ECO:0007669"/>
    <property type="project" value="InterPro"/>
</dbReference>
<dbReference type="Proteomes" id="UP000650467">
    <property type="component" value="Unassembled WGS sequence"/>
</dbReference>
<sequence>MPPPAFVAQTVVEDHKTQSSIAEINRHLQSLDRETFGEVEYKPISVVFFNYTVETNFSLHYKRGGNMPILSTFEADPVKALAKLNDFSQQHMFLEFVKPATVKPKPLFFKKSKNPSRTRRLPRSIKKNCLTLFYIADRRAWQPTRANQNLVTVKIYNTGVLQVCGVKSVAELLPICDAVTHGICRLLGIRGGGLYVSSFQLSCSHLNFDLGRMLSLSQLLHQMSGVEWQADCEASYNPADLGYYALLCRFNDRLGNNKGTRISIFSNGKVIVMGALDMAVLPDYVRRLLAAVKEQWEMEFTSPLDPIQAAKQQKQKEQRVKRGIEMIKKRIMYSLALSGIKRARAVKGQQKGTVSKVFESDEAAEEELALHMDVTEADPDGIFTARMLRVCRGLSRTDLQRNIGPRELAKCTLVEDAGAQYTEVVYEDAGVSLFAIFQALQTGKSAAPREAAVVASLTPASLLRELESFLYGLAKLNMSGIVHMDLSYGNVLMSRDRVTIVDFGLSTKLGTVYKAAASSNDMRHFHHTHQFYAPEFRMAYLLHRSGRRVTWKDVADRILVHNIQPMGDDVVPQAVKRWLAQARAFYALVMAKGGANPYRFLSQFEAGIDTFAAGVNIVYLLDAMWLSGRATLSDTTPATEYDDMYALALEMMNFNPARRLHPLTAYLRICSVMRRHGAEPRFLEIFLAHARSQGVQFTPGQLILNDVQVLASGLKIAQTGSRKKKDLIDRINTTLRTP</sequence>
<dbReference type="SUPFAM" id="SSF56112">
    <property type="entry name" value="Protein kinase-like (PK-like)"/>
    <property type="match status" value="1"/>
</dbReference>
<evidence type="ECO:0000259" key="1">
    <source>
        <dbReference type="PROSITE" id="PS50011"/>
    </source>
</evidence>
<gene>
    <name evidence="2" type="ORF">HXX76_014157</name>
</gene>
<dbReference type="OrthoDB" id="5569250at2759"/>
<evidence type="ECO:0000313" key="2">
    <source>
        <dbReference type="EMBL" id="KAG2424999.1"/>
    </source>
</evidence>
<name>A0A835SMJ5_CHLIN</name>
<dbReference type="Gene3D" id="1.10.510.10">
    <property type="entry name" value="Transferase(Phosphotransferase) domain 1"/>
    <property type="match status" value="1"/>
</dbReference>
<reference evidence="2" key="1">
    <citation type="journal article" date="2020" name="bioRxiv">
        <title>Comparative genomics of Chlamydomonas.</title>
        <authorList>
            <person name="Craig R.J."/>
            <person name="Hasan A.R."/>
            <person name="Ness R.W."/>
            <person name="Keightley P.D."/>
        </authorList>
    </citation>
    <scope>NUCLEOTIDE SEQUENCE</scope>
    <source>
        <strain evidence="2">SAG 7.73</strain>
    </source>
</reference>